<evidence type="ECO:0000259" key="5">
    <source>
        <dbReference type="Pfam" id="PF12247"/>
    </source>
</evidence>
<dbReference type="AlphaFoldDB" id="A0A9N9AXT9"/>
<feature type="domain" description="Post-transcriptional regulator MKT1 C-terminal" evidence="4">
    <location>
        <begin position="550"/>
        <end position="702"/>
    </location>
</feature>
<dbReference type="PANTHER" id="PTHR11081:SF32">
    <property type="entry name" value="POST-TRANSCRIPTIONAL REGULATOR MKT1"/>
    <property type="match status" value="1"/>
</dbReference>
<feature type="domain" description="XPG N-terminal" evidence="3">
    <location>
        <begin position="8"/>
        <end position="90"/>
    </location>
</feature>
<protein>
    <submittedName>
        <fullName evidence="6">7567_t:CDS:1</fullName>
    </submittedName>
</protein>
<feature type="domain" description="Post-transcriptional regulator MKT1 C-terminal" evidence="4">
    <location>
        <begin position="479"/>
        <end position="541"/>
    </location>
</feature>
<dbReference type="SUPFAM" id="SSF88723">
    <property type="entry name" value="PIN domain-like"/>
    <property type="match status" value="1"/>
</dbReference>
<evidence type="ECO:0000259" key="3">
    <source>
        <dbReference type="Pfam" id="PF00752"/>
    </source>
</evidence>
<gene>
    <name evidence="6" type="ORF">POCULU_LOCUS4845</name>
</gene>
<name>A0A9N9AXT9_9GLOM</name>
<dbReference type="Pfam" id="PF12247">
    <property type="entry name" value="MKT1_N"/>
    <property type="match status" value="1"/>
</dbReference>
<dbReference type="Pfam" id="PF00752">
    <property type="entry name" value="XPG_N"/>
    <property type="match status" value="1"/>
</dbReference>
<evidence type="ECO:0000259" key="4">
    <source>
        <dbReference type="Pfam" id="PF12246"/>
    </source>
</evidence>
<dbReference type="Gene3D" id="1.10.150.20">
    <property type="entry name" value="5' to 3' exonuclease, C-terminal subdomain"/>
    <property type="match status" value="1"/>
</dbReference>
<dbReference type="Proteomes" id="UP000789572">
    <property type="component" value="Unassembled WGS sequence"/>
</dbReference>
<dbReference type="InterPro" id="IPR006084">
    <property type="entry name" value="XPG/Rad2"/>
</dbReference>
<dbReference type="Pfam" id="PF12246">
    <property type="entry name" value="MKT1_C"/>
    <property type="match status" value="2"/>
</dbReference>
<dbReference type="InterPro" id="IPR029060">
    <property type="entry name" value="PIN-like_dom_sf"/>
</dbReference>
<dbReference type="PANTHER" id="PTHR11081">
    <property type="entry name" value="FLAP ENDONUCLEASE FAMILY MEMBER"/>
    <property type="match status" value="1"/>
</dbReference>
<accession>A0A9N9AXT9</accession>
<feature type="domain" description="Post-transcriptional regulator MKT1 N-terminal" evidence="5">
    <location>
        <begin position="307"/>
        <end position="395"/>
    </location>
</feature>
<comment type="caution">
    <text evidence="6">The sequence shown here is derived from an EMBL/GenBank/DDBJ whole genome shotgun (WGS) entry which is preliminary data.</text>
</comment>
<evidence type="ECO:0000256" key="1">
    <source>
        <dbReference type="ARBA" id="ARBA00022845"/>
    </source>
</evidence>
<dbReference type="InterPro" id="IPR022039">
    <property type="entry name" value="MKT1_C"/>
</dbReference>
<organism evidence="6 7">
    <name type="scientific">Paraglomus occultum</name>
    <dbReference type="NCBI Taxonomy" id="144539"/>
    <lineage>
        <taxon>Eukaryota</taxon>
        <taxon>Fungi</taxon>
        <taxon>Fungi incertae sedis</taxon>
        <taxon>Mucoromycota</taxon>
        <taxon>Glomeromycotina</taxon>
        <taxon>Glomeromycetes</taxon>
        <taxon>Paraglomerales</taxon>
        <taxon>Paraglomeraceae</taxon>
        <taxon>Paraglomus</taxon>
    </lineage>
</organism>
<proteinExistence type="inferred from homology"/>
<evidence type="ECO:0000313" key="7">
    <source>
        <dbReference type="Proteomes" id="UP000789572"/>
    </source>
</evidence>
<dbReference type="GO" id="GO:0006417">
    <property type="term" value="P:regulation of translation"/>
    <property type="evidence" value="ECO:0007669"/>
    <property type="project" value="UniProtKB-KW"/>
</dbReference>
<keyword evidence="7" id="KW-1185">Reference proteome</keyword>
<dbReference type="Gene3D" id="3.40.50.1010">
    <property type="entry name" value="5'-nuclease"/>
    <property type="match status" value="1"/>
</dbReference>
<keyword evidence="1" id="KW-0810">Translation regulation</keyword>
<comment type="similarity">
    <text evidence="2">Belongs to the XPG/RAD2 endonuclease family.</text>
</comment>
<dbReference type="GO" id="GO:0004518">
    <property type="term" value="F:nuclease activity"/>
    <property type="evidence" value="ECO:0007669"/>
    <property type="project" value="InterPro"/>
</dbReference>
<dbReference type="EMBL" id="CAJVPJ010000666">
    <property type="protein sequence ID" value="CAG8547399.1"/>
    <property type="molecule type" value="Genomic_DNA"/>
</dbReference>
<dbReference type="CDD" id="cd09858">
    <property type="entry name" value="PIN_MKT1"/>
    <property type="match status" value="1"/>
</dbReference>
<dbReference type="InterPro" id="IPR022040">
    <property type="entry name" value="MKT1_N"/>
</dbReference>
<reference evidence="6" key="1">
    <citation type="submission" date="2021-06" db="EMBL/GenBank/DDBJ databases">
        <authorList>
            <person name="Kallberg Y."/>
            <person name="Tangrot J."/>
            <person name="Rosling A."/>
        </authorList>
    </citation>
    <scope>NUCLEOTIDE SEQUENCE</scope>
    <source>
        <strain evidence="6">IA702</strain>
    </source>
</reference>
<dbReference type="GO" id="GO:0003730">
    <property type="term" value="F:mRNA 3'-UTR binding"/>
    <property type="evidence" value="ECO:0007669"/>
    <property type="project" value="TreeGrafter"/>
</dbReference>
<sequence length="706" mass="79921">MIRHFEIFTAERHLIQTASLTSLKDVRLGIEGVHWLRKIIQSLGKDSVTAALGGVPIGLKSAIERELEAIKSYGIQPFFVFNGLNVIRKDKPFSGEDTRPAKRAQAWDAYEKGKIEQAYSGWSASGSVNQPDLLYFVFSILKENDVEFMRAPYSAWGQLVYLERHPKSYFHAIYGGNELLMYDVEKVIVGLDLEKGTYSYLSKKNILADLQITDEQFLDVCILAGFEYCNTFPPLNTDIGGFAFKNVHDLIKQYKHGFNAVQSYAEHSLVVKMNYMDLFCRTRCAIKYHLVLTDEGKVEPLNVDNAPSDIHEFIGYRLPDEIYYYLSKGLMSPQVINTLISGVLIENPPLCNGETQEYKQFLNHLLQLRTQAMSLLTQPLHQFYQSRKVVSIYWYEPSNDHPLQHNMVPSVHDTLSTWNVLEGGLEEERKAQKTSTIDIAFCLRATATEEQAAKTIMPKNNDKSIISKDEILANVIWGLLQLRGFLTQSHTQTYWGVAFRKALDSAKPGSASHQEQLFSALELIRFGYLNANTFSRPYFGGPVVGNGNGTAWAGPLSRELLAFNSFIKALNRSLRNLCEMLTLSLFLNSDRRKDRGDYLEIALSLPFLTDVNTAMGIITKTYLEQTISLSKLNEGKASHTNISEALWKIQSIFTACTDVKADLINGFAFWDELIVALKQLRATDSISLDFASQFFNANQWLSSRRL</sequence>
<dbReference type="InterPro" id="IPR037314">
    <property type="entry name" value="MKT1_H3TH"/>
</dbReference>
<dbReference type="OrthoDB" id="17262at2759"/>
<evidence type="ECO:0000256" key="2">
    <source>
        <dbReference type="ARBA" id="ARBA00024023"/>
    </source>
</evidence>
<dbReference type="InterPro" id="IPR006085">
    <property type="entry name" value="XPG_DNA_repair_N"/>
</dbReference>
<evidence type="ECO:0000313" key="6">
    <source>
        <dbReference type="EMBL" id="CAG8547399.1"/>
    </source>
</evidence>
<dbReference type="CDD" id="cd09902">
    <property type="entry name" value="H3TH_MKT1"/>
    <property type="match status" value="1"/>
</dbReference>